<dbReference type="SMART" id="SM00409">
    <property type="entry name" value="IG"/>
    <property type="match status" value="1"/>
</dbReference>
<keyword evidence="1" id="KW-1133">Transmembrane helix</keyword>
<gene>
    <name evidence="4" type="ORF">LNINA_LOCUS464</name>
</gene>
<proteinExistence type="predicted"/>
<feature type="transmembrane region" description="Helical" evidence="1">
    <location>
        <begin position="295"/>
        <end position="315"/>
    </location>
</feature>
<dbReference type="InterPro" id="IPR036179">
    <property type="entry name" value="Ig-like_dom_sf"/>
</dbReference>
<dbReference type="InterPro" id="IPR013783">
    <property type="entry name" value="Ig-like_fold"/>
</dbReference>
<protein>
    <recommendedName>
        <fullName evidence="3">Ig-like domain-containing protein</fullName>
    </recommendedName>
</protein>
<dbReference type="InterPro" id="IPR003599">
    <property type="entry name" value="Ig_sub"/>
</dbReference>
<feature type="chain" id="PRO_5043494447" description="Ig-like domain-containing protein" evidence="2">
    <location>
        <begin position="23"/>
        <end position="322"/>
    </location>
</feature>
<dbReference type="SUPFAM" id="SSF48726">
    <property type="entry name" value="Immunoglobulin"/>
    <property type="match status" value="1"/>
</dbReference>
<keyword evidence="2" id="KW-0732">Signal</keyword>
<dbReference type="InterPro" id="IPR007110">
    <property type="entry name" value="Ig-like_dom"/>
</dbReference>
<dbReference type="InterPro" id="IPR013106">
    <property type="entry name" value="Ig_V-set"/>
</dbReference>
<evidence type="ECO:0000313" key="5">
    <source>
        <dbReference type="Proteomes" id="UP001497472"/>
    </source>
</evidence>
<feature type="signal peptide" evidence="2">
    <location>
        <begin position="1"/>
        <end position="22"/>
    </location>
</feature>
<dbReference type="EMBL" id="CAVLEF010000001">
    <property type="protein sequence ID" value="CAK1540406.1"/>
    <property type="molecule type" value="Genomic_DNA"/>
</dbReference>
<organism evidence="4 5">
    <name type="scientific">Leptosia nina</name>
    <dbReference type="NCBI Taxonomy" id="320188"/>
    <lineage>
        <taxon>Eukaryota</taxon>
        <taxon>Metazoa</taxon>
        <taxon>Ecdysozoa</taxon>
        <taxon>Arthropoda</taxon>
        <taxon>Hexapoda</taxon>
        <taxon>Insecta</taxon>
        <taxon>Pterygota</taxon>
        <taxon>Neoptera</taxon>
        <taxon>Endopterygota</taxon>
        <taxon>Lepidoptera</taxon>
        <taxon>Glossata</taxon>
        <taxon>Ditrysia</taxon>
        <taxon>Papilionoidea</taxon>
        <taxon>Pieridae</taxon>
        <taxon>Pierinae</taxon>
        <taxon>Leptosia</taxon>
    </lineage>
</organism>
<keyword evidence="1" id="KW-0472">Membrane</keyword>
<keyword evidence="1" id="KW-0812">Transmembrane</keyword>
<evidence type="ECO:0000256" key="2">
    <source>
        <dbReference type="SAM" id="SignalP"/>
    </source>
</evidence>
<accession>A0AAV1IWA5</accession>
<sequence>MCGKSVYMFLLLLVLKQDFAISIRITELTVPSHAVEGGSVLLQCHYDLEGEMLYSTNWYKDGREFFRYVPSNTVPFHYFPNDGVDVDEKDSSSNVVKLVNLTPESAGLYRCEVSGEGPYFMTVFDEKNVSIHLLPYRRPQVTGLEDNYKIGDILAVNCTSSRSRPQTYLKWLINNEAAPKWYTTGPWYRISRERPDAKETIMQLRFIVQSEHFKEGVLQVKCQSSIAPLYQDEVVHHIVHAEDNIIDPISEDILNEEIKRLMQNRETNANYGMDETDLPVPESQNDQGQGSVFKLSISSMVMVLLIQIIFLNPYLGNYITNI</sequence>
<evidence type="ECO:0000259" key="3">
    <source>
        <dbReference type="PROSITE" id="PS50835"/>
    </source>
</evidence>
<dbReference type="Pfam" id="PF07686">
    <property type="entry name" value="V-set"/>
    <property type="match status" value="1"/>
</dbReference>
<keyword evidence="5" id="KW-1185">Reference proteome</keyword>
<dbReference type="Gene3D" id="2.60.40.10">
    <property type="entry name" value="Immunoglobulins"/>
    <property type="match status" value="1"/>
</dbReference>
<reference evidence="4 5" key="1">
    <citation type="submission" date="2023-11" db="EMBL/GenBank/DDBJ databases">
        <authorList>
            <person name="Okamura Y."/>
        </authorList>
    </citation>
    <scope>NUCLEOTIDE SEQUENCE [LARGE SCALE GENOMIC DNA]</scope>
</reference>
<evidence type="ECO:0000256" key="1">
    <source>
        <dbReference type="SAM" id="Phobius"/>
    </source>
</evidence>
<dbReference type="PANTHER" id="PTHR21261:SF5">
    <property type="entry name" value="BEATEN PATH VA, ISOFORM A-RELATED"/>
    <property type="match status" value="1"/>
</dbReference>
<dbReference type="FunFam" id="2.60.40.10:FF:000437">
    <property type="entry name" value="Beat-IIIc, isoform A"/>
    <property type="match status" value="1"/>
</dbReference>
<dbReference type="AlphaFoldDB" id="A0AAV1IWA5"/>
<name>A0AAV1IWA5_9NEOP</name>
<dbReference type="PANTHER" id="PTHR21261">
    <property type="entry name" value="BEAT PROTEIN"/>
    <property type="match status" value="1"/>
</dbReference>
<dbReference type="PROSITE" id="PS50835">
    <property type="entry name" value="IG_LIKE"/>
    <property type="match status" value="1"/>
</dbReference>
<feature type="domain" description="Ig-like" evidence="3">
    <location>
        <begin position="23"/>
        <end position="130"/>
    </location>
</feature>
<comment type="caution">
    <text evidence="4">The sequence shown here is derived from an EMBL/GenBank/DDBJ whole genome shotgun (WGS) entry which is preliminary data.</text>
</comment>
<evidence type="ECO:0000313" key="4">
    <source>
        <dbReference type="EMBL" id="CAK1540406.1"/>
    </source>
</evidence>
<dbReference type="Proteomes" id="UP001497472">
    <property type="component" value="Unassembled WGS sequence"/>
</dbReference>